<dbReference type="PANTHER" id="PTHR21041:SF17">
    <property type="entry name" value="E3 UBIQUITIN-PROTEIN LIGASE DCST1"/>
    <property type="match status" value="1"/>
</dbReference>
<dbReference type="EMBL" id="CAJOBA010034250">
    <property type="protein sequence ID" value="CAF3980979.1"/>
    <property type="molecule type" value="Genomic_DNA"/>
</dbReference>
<organism evidence="7 9">
    <name type="scientific">Didymodactylos carnosus</name>
    <dbReference type="NCBI Taxonomy" id="1234261"/>
    <lineage>
        <taxon>Eukaryota</taxon>
        <taxon>Metazoa</taxon>
        <taxon>Spiralia</taxon>
        <taxon>Gnathifera</taxon>
        <taxon>Rotifera</taxon>
        <taxon>Eurotatoria</taxon>
        <taxon>Bdelloidea</taxon>
        <taxon>Philodinida</taxon>
        <taxon>Philodinidae</taxon>
        <taxon>Didymodactylos</taxon>
    </lineage>
</organism>
<keyword evidence="2 5" id="KW-0812">Transmembrane</keyword>
<protein>
    <recommendedName>
        <fullName evidence="6">Dendritic cell-specific transmembrane protein-like domain-containing protein</fullName>
    </recommendedName>
</protein>
<dbReference type="PANTHER" id="PTHR21041">
    <property type="entry name" value="DENDRITIC CELL-SPECIFIC TRANSMEMBRANE PROTEIN"/>
    <property type="match status" value="1"/>
</dbReference>
<evidence type="ECO:0000313" key="8">
    <source>
        <dbReference type="EMBL" id="CAF3980979.1"/>
    </source>
</evidence>
<comment type="subcellular location">
    <subcellularLocation>
        <location evidence="1">Membrane</location>
        <topology evidence="1">Multi-pass membrane protein</topology>
    </subcellularLocation>
</comment>
<dbReference type="Pfam" id="PF07782">
    <property type="entry name" value="DC_STAMP"/>
    <property type="match status" value="1"/>
</dbReference>
<comment type="caution">
    <text evidence="7">The sequence shown here is derived from an EMBL/GenBank/DDBJ whole genome shotgun (WGS) entry which is preliminary data.</text>
</comment>
<evidence type="ECO:0000256" key="2">
    <source>
        <dbReference type="ARBA" id="ARBA00022692"/>
    </source>
</evidence>
<accession>A0A8S2E9S9</accession>
<dbReference type="Proteomes" id="UP000682733">
    <property type="component" value="Unassembled WGS sequence"/>
</dbReference>
<feature type="transmembrane region" description="Helical" evidence="5">
    <location>
        <begin position="515"/>
        <end position="535"/>
    </location>
</feature>
<evidence type="ECO:0000256" key="5">
    <source>
        <dbReference type="SAM" id="Phobius"/>
    </source>
</evidence>
<evidence type="ECO:0000313" key="7">
    <source>
        <dbReference type="EMBL" id="CAF1169544.1"/>
    </source>
</evidence>
<dbReference type="EMBL" id="CAJNOK010012723">
    <property type="protein sequence ID" value="CAF1169544.1"/>
    <property type="molecule type" value="Genomic_DNA"/>
</dbReference>
<proteinExistence type="predicted"/>
<dbReference type="GO" id="GO:0016020">
    <property type="term" value="C:membrane"/>
    <property type="evidence" value="ECO:0007669"/>
    <property type="project" value="UniProtKB-SubCell"/>
</dbReference>
<feature type="transmembrane region" description="Helical" evidence="5">
    <location>
        <begin position="421"/>
        <end position="441"/>
    </location>
</feature>
<reference evidence="7" key="1">
    <citation type="submission" date="2021-02" db="EMBL/GenBank/DDBJ databases">
        <authorList>
            <person name="Nowell W R."/>
        </authorList>
    </citation>
    <scope>NUCLEOTIDE SEQUENCE</scope>
</reference>
<evidence type="ECO:0000256" key="3">
    <source>
        <dbReference type="ARBA" id="ARBA00022989"/>
    </source>
</evidence>
<sequence length="702" mass="83524">MRAIIVCVFIELLSNSGKLYLITYTIRLITNGPIANIPQNSRELLNTSKCLFTIMANVSTEFLKTAIAPISNMIMGIFVQKANYQQISRTAKITYDLLKKEIEEGDTDMTSYDEYGNETAINSDFFDYSQLNKIDLDYKYERPLTQTEQKLRQEKISLSDHIDQLYTNINIKRCNTILERAVMACRQRVIKVERRCLRATTGDTSTGIALRTISFAPGIQLMYLFTGLSHDKLWEKICNMVFSTLNKVCEAVKTLPFKTLGVGKDCDETLRQLLPGIGNYYVETETNLKNLVDAFDTRISYDYKHFLRNETTLLNDPRAVFYDVFESLEETQRYVSWSWSLFNLVQNYLAIWIFIKAWKYVRCYLIDITYENYFITNDFRLIDLKRRKNQRRHLLPLKKLEKQRYIDPSYLKLQGVERGKLLSAFTFNFIVFFIFIILILIDLVMADVVDAVRMHGKIIVHPKAEHNLTILVNGTGFMAKFIRTMFKHLYSNRTVDHKILIEPCLPNVYRLNTYWYTQISIFSFLTIFLTLTSQYNERLQRLTMSFFYPRRERQRTIWLYRKMLRERRLYKQKLIKRALEYWMRNFLLERLTKFSVGRLERIPILRTLIKWFGITQIQCIVCEDEPVFMECSLCNVNYCEDCWIDIEEKCLICEYVYRRQELNEIIDKQQQQTNQNFQFFDESMIFDDIENSIYRPFPTQVE</sequence>
<gene>
    <name evidence="7" type="ORF">OVA965_LOCUS22498</name>
    <name evidence="8" type="ORF">TMI583_LOCUS23215</name>
</gene>
<evidence type="ECO:0000313" key="9">
    <source>
        <dbReference type="Proteomes" id="UP000677228"/>
    </source>
</evidence>
<keyword evidence="3 5" id="KW-1133">Transmembrane helix</keyword>
<evidence type="ECO:0000256" key="4">
    <source>
        <dbReference type="ARBA" id="ARBA00023136"/>
    </source>
</evidence>
<name>A0A8S2E9S9_9BILA</name>
<evidence type="ECO:0000259" key="6">
    <source>
        <dbReference type="Pfam" id="PF07782"/>
    </source>
</evidence>
<feature type="domain" description="Dendritic cell-specific transmembrane protein-like" evidence="6">
    <location>
        <begin position="370"/>
        <end position="560"/>
    </location>
</feature>
<dbReference type="AlphaFoldDB" id="A0A8S2E9S9"/>
<dbReference type="InterPro" id="IPR012858">
    <property type="entry name" value="DC_STAMP-like"/>
</dbReference>
<keyword evidence="4 5" id="KW-0472">Membrane</keyword>
<dbReference type="Proteomes" id="UP000677228">
    <property type="component" value="Unassembled WGS sequence"/>
</dbReference>
<evidence type="ECO:0000256" key="1">
    <source>
        <dbReference type="ARBA" id="ARBA00004141"/>
    </source>
</evidence>
<dbReference type="InterPro" id="IPR051856">
    <property type="entry name" value="CSR-E3_Ligase_Protein"/>
</dbReference>